<gene>
    <name evidence="1" type="ORF">OWV82_013032</name>
</gene>
<protein>
    <submittedName>
        <fullName evidence="1">Tetratricopeptide repeat (TPR)-like superfamily protein</fullName>
    </submittedName>
</protein>
<dbReference type="Proteomes" id="UP001164539">
    <property type="component" value="Chromosome 7"/>
</dbReference>
<proteinExistence type="predicted"/>
<accession>A0ACC1XT13</accession>
<dbReference type="EMBL" id="CM051400">
    <property type="protein sequence ID" value="KAJ4714565.1"/>
    <property type="molecule type" value="Genomic_DNA"/>
</dbReference>
<keyword evidence="2" id="KW-1185">Reference proteome</keyword>
<name>A0ACC1XT13_MELAZ</name>
<sequence>MATQIAVQIAILILTLAIFYSIHYVSKQTLTKIRTKNRTTVQTSRHLAQATSLLSRAKSTPDKSKSQTIAKHALTEVQMALSLDPKDPQLHIVKARILEFKGHESSALKSIDLALNLPRVKLLALKERGEALVARAELKLKVNTKRRVDSAVEDLKEAVRVSEGECNFKALCLLSECYTLKGLKEDARKQALEEALSVGPGYISNRNGLDQLGL</sequence>
<reference evidence="1 2" key="1">
    <citation type="journal article" date="2023" name="Science">
        <title>Complex scaffold remodeling in plant triterpene biosynthesis.</title>
        <authorList>
            <person name="De La Pena R."/>
            <person name="Hodgson H."/>
            <person name="Liu J.C."/>
            <person name="Stephenson M.J."/>
            <person name="Martin A.C."/>
            <person name="Owen C."/>
            <person name="Harkess A."/>
            <person name="Leebens-Mack J."/>
            <person name="Jimenez L.E."/>
            <person name="Osbourn A."/>
            <person name="Sattely E.S."/>
        </authorList>
    </citation>
    <scope>NUCLEOTIDE SEQUENCE [LARGE SCALE GENOMIC DNA]</scope>
    <source>
        <strain evidence="2">cv. JPN11</strain>
        <tissue evidence="1">Leaf</tissue>
    </source>
</reference>
<organism evidence="1 2">
    <name type="scientific">Melia azedarach</name>
    <name type="common">Chinaberry tree</name>
    <dbReference type="NCBI Taxonomy" id="155640"/>
    <lineage>
        <taxon>Eukaryota</taxon>
        <taxon>Viridiplantae</taxon>
        <taxon>Streptophyta</taxon>
        <taxon>Embryophyta</taxon>
        <taxon>Tracheophyta</taxon>
        <taxon>Spermatophyta</taxon>
        <taxon>Magnoliopsida</taxon>
        <taxon>eudicotyledons</taxon>
        <taxon>Gunneridae</taxon>
        <taxon>Pentapetalae</taxon>
        <taxon>rosids</taxon>
        <taxon>malvids</taxon>
        <taxon>Sapindales</taxon>
        <taxon>Meliaceae</taxon>
        <taxon>Melia</taxon>
    </lineage>
</organism>
<evidence type="ECO:0000313" key="2">
    <source>
        <dbReference type="Proteomes" id="UP001164539"/>
    </source>
</evidence>
<evidence type="ECO:0000313" key="1">
    <source>
        <dbReference type="EMBL" id="KAJ4714565.1"/>
    </source>
</evidence>
<comment type="caution">
    <text evidence="1">The sequence shown here is derived from an EMBL/GenBank/DDBJ whole genome shotgun (WGS) entry which is preliminary data.</text>
</comment>